<evidence type="ECO:0000256" key="4">
    <source>
        <dbReference type="ARBA" id="ARBA00022574"/>
    </source>
</evidence>
<evidence type="ECO:0000256" key="8">
    <source>
        <dbReference type="ARBA" id="ARBA00023069"/>
    </source>
</evidence>
<dbReference type="Gene3D" id="2.130.10.10">
    <property type="entry name" value="YVTN repeat-like/Quinoprotein amine dehydrogenase"/>
    <property type="match status" value="2"/>
</dbReference>
<keyword evidence="9" id="KW-0505">Motor protein</keyword>
<evidence type="ECO:0000256" key="7">
    <source>
        <dbReference type="ARBA" id="ARBA00023017"/>
    </source>
</evidence>
<name>A0A7S4CNT8_9EUGL</name>
<comment type="similarity">
    <text evidence="2">Belongs to the dynein intermediate chain family.</text>
</comment>
<protein>
    <recommendedName>
        <fullName evidence="14">Guanine nucleotide-binding protein subunit beta-like protein</fullName>
    </recommendedName>
</protein>
<gene>
    <name evidence="13" type="ORF">EGYM00163_LOCUS12377</name>
</gene>
<evidence type="ECO:0000256" key="1">
    <source>
        <dbReference type="ARBA" id="ARBA00004430"/>
    </source>
</evidence>
<keyword evidence="10" id="KW-0206">Cytoskeleton</keyword>
<keyword evidence="8" id="KW-0969">Cilium</keyword>
<dbReference type="InterPro" id="IPR050687">
    <property type="entry name" value="Dynein_IC"/>
</dbReference>
<feature type="repeat" description="WD" evidence="12">
    <location>
        <begin position="268"/>
        <end position="300"/>
    </location>
</feature>
<keyword evidence="5" id="KW-0493">Microtubule</keyword>
<dbReference type="GO" id="GO:0036157">
    <property type="term" value="C:outer dynein arm"/>
    <property type="evidence" value="ECO:0007669"/>
    <property type="project" value="TreeGrafter"/>
</dbReference>
<comment type="subcellular location">
    <subcellularLocation>
        <location evidence="1">Cytoplasm</location>
        <location evidence="1">Cytoskeleton</location>
        <location evidence="1">Cilium axoneme</location>
    </subcellularLocation>
</comment>
<dbReference type="EMBL" id="HBJA01036547">
    <property type="protein sequence ID" value="CAE0801256.1"/>
    <property type="molecule type" value="Transcribed_RNA"/>
</dbReference>
<dbReference type="AlphaFoldDB" id="A0A7S4CNT8"/>
<evidence type="ECO:0000256" key="5">
    <source>
        <dbReference type="ARBA" id="ARBA00022701"/>
    </source>
</evidence>
<proteinExistence type="inferred from homology"/>
<dbReference type="PANTHER" id="PTHR12442:SF7">
    <property type="entry name" value="DYNEIN AXONEMAL INTERMEDIATE CHAIN 2"/>
    <property type="match status" value="1"/>
</dbReference>
<keyword evidence="6" id="KW-0677">Repeat</keyword>
<evidence type="ECO:0000256" key="12">
    <source>
        <dbReference type="PROSITE-ProRule" id="PRU00221"/>
    </source>
</evidence>
<evidence type="ECO:0000256" key="9">
    <source>
        <dbReference type="ARBA" id="ARBA00023175"/>
    </source>
</evidence>
<evidence type="ECO:0000313" key="13">
    <source>
        <dbReference type="EMBL" id="CAE0801256.1"/>
    </source>
</evidence>
<evidence type="ECO:0000256" key="6">
    <source>
        <dbReference type="ARBA" id="ARBA00022737"/>
    </source>
</evidence>
<keyword evidence="7" id="KW-0243">Dynein</keyword>
<keyword evidence="11" id="KW-0966">Cell projection</keyword>
<keyword evidence="3" id="KW-0963">Cytoplasm</keyword>
<reference evidence="13" key="1">
    <citation type="submission" date="2021-01" db="EMBL/GenBank/DDBJ databases">
        <authorList>
            <person name="Corre E."/>
            <person name="Pelletier E."/>
            <person name="Niang G."/>
            <person name="Scheremetjew M."/>
            <person name="Finn R."/>
            <person name="Kale V."/>
            <person name="Holt S."/>
            <person name="Cochrane G."/>
            <person name="Meng A."/>
            <person name="Brown T."/>
            <person name="Cohen L."/>
        </authorList>
    </citation>
    <scope>NUCLEOTIDE SEQUENCE</scope>
    <source>
        <strain evidence="13">CCMP1594</strain>
    </source>
</reference>
<evidence type="ECO:0008006" key="14">
    <source>
        <dbReference type="Google" id="ProtNLM"/>
    </source>
</evidence>
<dbReference type="GO" id="GO:0036158">
    <property type="term" value="P:outer dynein arm assembly"/>
    <property type="evidence" value="ECO:0007669"/>
    <property type="project" value="TreeGrafter"/>
</dbReference>
<accession>A0A7S4CNT8</accession>
<dbReference type="GO" id="GO:0045503">
    <property type="term" value="F:dynein light chain binding"/>
    <property type="evidence" value="ECO:0007669"/>
    <property type="project" value="TreeGrafter"/>
</dbReference>
<dbReference type="PROSITE" id="PS50082">
    <property type="entry name" value="WD_REPEATS_2"/>
    <property type="match status" value="1"/>
</dbReference>
<dbReference type="SUPFAM" id="SSF50978">
    <property type="entry name" value="WD40 repeat-like"/>
    <property type="match status" value="1"/>
</dbReference>
<sequence length="603" mass="67567">MSEIVYPYSRQKREFGRTPEFQEYPAEVLVDIAPNTEVAQLWIKTDAYETEVQCVPELSERSTNTERRSLTSRGQLHVEGGWPKEIDVGEEEHKVRYRKKAEKEDWYVSSTKALVAQAEVYIKQNNAVDIYEDYFVGPTPEDMDCNSLSVKTVTVLGDPCGLSKRTPTYLSWVPSDGKKLAIAYCNLGSMVPNSCSSTLTLGEPITSFIWDTNNPNSPEMTLDPPSPLTCLQYNPKEVYTLAGGAYNGLLCQFDVRSQSKPVMKSEVDNSHHNVVYDIKWLNKPTEFMSVSTDGSILMWDTKKLSEPFDSIVLKPKSGMMQNHGRSTLHGGLCIDYNTAIGGSSKFMVGTEQGAALTCTRRGKSATDRVVAAYKGHHGPVYAVERNIMCPKFFLTVGDWRAHIWMEEIRHPIVSTTYHSAYLTDGAWHPLRPAVFFTTQTDGTLNVWDLLYNQNNPLLSIQVADAGLHCMKVHPNGQMLALGTTKNAVHLRQLGAGLCNPVRDEKSLVGAILERETQRERNIVLRQKELRGKAKRASVLDEETDANYFQPDEAFYYEITTDYITALEEAGIETVTILKNKESLQATKVQSASPAPLRTEGTEY</sequence>
<dbReference type="PANTHER" id="PTHR12442">
    <property type="entry name" value="DYNEIN INTERMEDIATE CHAIN"/>
    <property type="match status" value="1"/>
</dbReference>
<dbReference type="GO" id="GO:0045504">
    <property type="term" value="F:dynein heavy chain binding"/>
    <property type="evidence" value="ECO:0007669"/>
    <property type="project" value="TreeGrafter"/>
</dbReference>
<keyword evidence="4 12" id="KW-0853">WD repeat</keyword>
<evidence type="ECO:0000256" key="3">
    <source>
        <dbReference type="ARBA" id="ARBA00022490"/>
    </source>
</evidence>
<dbReference type="GO" id="GO:0005874">
    <property type="term" value="C:microtubule"/>
    <property type="evidence" value="ECO:0007669"/>
    <property type="project" value="UniProtKB-KW"/>
</dbReference>
<evidence type="ECO:0000256" key="10">
    <source>
        <dbReference type="ARBA" id="ARBA00023212"/>
    </source>
</evidence>
<organism evidence="13">
    <name type="scientific">Eutreptiella gymnastica</name>
    <dbReference type="NCBI Taxonomy" id="73025"/>
    <lineage>
        <taxon>Eukaryota</taxon>
        <taxon>Discoba</taxon>
        <taxon>Euglenozoa</taxon>
        <taxon>Euglenida</taxon>
        <taxon>Spirocuta</taxon>
        <taxon>Euglenophyceae</taxon>
        <taxon>Eutreptiales</taxon>
        <taxon>Eutreptiaceae</taxon>
        <taxon>Eutreptiella</taxon>
    </lineage>
</organism>
<evidence type="ECO:0000256" key="11">
    <source>
        <dbReference type="ARBA" id="ARBA00023273"/>
    </source>
</evidence>
<dbReference type="SMART" id="SM00320">
    <property type="entry name" value="WD40"/>
    <property type="match status" value="5"/>
</dbReference>
<dbReference type="InterPro" id="IPR015943">
    <property type="entry name" value="WD40/YVTN_repeat-like_dom_sf"/>
</dbReference>
<dbReference type="InterPro" id="IPR001680">
    <property type="entry name" value="WD40_rpt"/>
</dbReference>
<dbReference type="GO" id="GO:0003341">
    <property type="term" value="P:cilium movement"/>
    <property type="evidence" value="ECO:0007669"/>
    <property type="project" value="TreeGrafter"/>
</dbReference>
<evidence type="ECO:0000256" key="2">
    <source>
        <dbReference type="ARBA" id="ARBA00011059"/>
    </source>
</evidence>
<dbReference type="InterPro" id="IPR036322">
    <property type="entry name" value="WD40_repeat_dom_sf"/>
</dbReference>